<evidence type="ECO:0000313" key="4">
    <source>
        <dbReference type="Proteomes" id="UP001500909"/>
    </source>
</evidence>
<gene>
    <name evidence="3" type="ORF">GCM10010361_17790</name>
</gene>
<reference evidence="3 4" key="1">
    <citation type="journal article" date="2019" name="Int. J. Syst. Evol. Microbiol.">
        <title>The Global Catalogue of Microorganisms (GCM) 10K type strain sequencing project: providing services to taxonomists for standard genome sequencing and annotation.</title>
        <authorList>
            <consortium name="The Broad Institute Genomics Platform"/>
            <consortium name="The Broad Institute Genome Sequencing Center for Infectious Disease"/>
            <person name="Wu L."/>
            <person name="Ma J."/>
        </authorList>
    </citation>
    <scope>NUCLEOTIDE SEQUENCE [LARGE SCALE GENOMIC DNA]</scope>
    <source>
        <strain evidence="3 4">JCM 4805</strain>
    </source>
</reference>
<keyword evidence="2" id="KW-1133">Transmembrane helix</keyword>
<feature type="compositionally biased region" description="Pro residues" evidence="1">
    <location>
        <begin position="46"/>
        <end position="57"/>
    </location>
</feature>
<organism evidence="3 4">
    <name type="scientific">Streptomyces olivaceiscleroticus</name>
    <dbReference type="NCBI Taxonomy" id="68245"/>
    <lineage>
        <taxon>Bacteria</taxon>
        <taxon>Bacillati</taxon>
        <taxon>Actinomycetota</taxon>
        <taxon>Actinomycetes</taxon>
        <taxon>Kitasatosporales</taxon>
        <taxon>Streptomycetaceae</taxon>
        <taxon>Streptomyces</taxon>
    </lineage>
</organism>
<dbReference type="EMBL" id="BAAABY010000011">
    <property type="protein sequence ID" value="GAA0454171.1"/>
    <property type="molecule type" value="Genomic_DNA"/>
</dbReference>
<feature type="compositionally biased region" description="Pro residues" evidence="1">
    <location>
        <begin position="18"/>
        <end position="29"/>
    </location>
</feature>
<feature type="transmembrane region" description="Helical" evidence="2">
    <location>
        <begin position="169"/>
        <end position="189"/>
    </location>
</feature>
<protein>
    <submittedName>
        <fullName evidence="3">Uncharacterized protein</fullName>
    </submittedName>
</protein>
<dbReference type="Proteomes" id="UP001500909">
    <property type="component" value="Unassembled WGS sequence"/>
</dbReference>
<evidence type="ECO:0000256" key="2">
    <source>
        <dbReference type="SAM" id="Phobius"/>
    </source>
</evidence>
<keyword evidence="2" id="KW-0812">Transmembrane</keyword>
<sequence length="257" mass="27321">MTEEHSSEGTNSDAARVPLPPEVPPPAAEPEPDPALDEALASTASPAPPAPAEPPTKPAHWPTGPDATEPPAETERDWWRSDAGGQWQDGWSERGQEAMGAAMEIGAHISEAITERLPDPHAAAAQRGLDISWLRLKVNIPAMLIAGVMVWSGDGLAGTLQRHIGEEGIFAPLGWVLVVVLALGALSFLPIGSTLASAFADLVIGLARGLWALLLRAWRIPYIGYLLRLAVAVLTWTFLFVVLTVIGRAVLHFLTGV</sequence>
<evidence type="ECO:0000256" key="1">
    <source>
        <dbReference type="SAM" id="MobiDB-lite"/>
    </source>
</evidence>
<evidence type="ECO:0000313" key="3">
    <source>
        <dbReference type="EMBL" id="GAA0454171.1"/>
    </source>
</evidence>
<name>A0ABN0ZNZ1_9ACTN</name>
<feature type="region of interest" description="Disordered" evidence="1">
    <location>
        <begin position="1"/>
        <end position="91"/>
    </location>
</feature>
<keyword evidence="2" id="KW-0472">Membrane</keyword>
<keyword evidence="4" id="KW-1185">Reference proteome</keyword>
<feature type="transmembrane region" description="Helical" evidence="2">
    <location>
        <begin position="195"/>
        <end position="214"/>
    </location>
</feature>
<comment type="caution">
    <text evidence="3">The sequence shown here is derived from an EMBL/GenBank/DDBJ whole genome shotgun (WGS) entry which is preliminary data.</text>
</comment>
<proteinExistence type="predicted"/>
<accession>A0ABN0ZNZ1</accession>
<feature type="transmembrane region" description="Helical" evidence="2">
    <location>
        <begin position="226"/>
        <end position="251"/>
    </location>
</feature>